<accession>A0A1U7H1M2</accession>
<evidence type="ECO:0000259" key="1">
    <source>
        <dbReference type="PROSITE" id="PS51750"/>
    </source>
</evidence>
<sequence>MTQVTLDIQAICKQKPQSVYASKKTCADCPFYKAHNDGTKNGWCQLFNHFAREYHQQTQDCINEIAVTEEVEEVNEQAIAQEELDEADDPWWVAADVCAVLEHSNPSSAIARLDDDEKKLLDPKQYLGSSSNQEFWAINESGLYSLILTSRKPQAKRFKKWVTSEVLPAIRKTGSYAPTPPLPTPPTPQEISELYDLTLGGAGLDPKLVAGVKLNAIASYHPALKSAAEIAKPALQIEVESQLLSPTQLGQILSDRTQHTWTPRQVNKLLTEQGFQYRNPDSNSPAYLPTEKGRQYCKVILNTAVGRDKTIQSLRWFKEIVEVLEVNNDRA</sequence>
<evidence type="ECO:0000313" key="2">
    <source>
        <dbReference type="EMBL" id="OKH14838.1"/>
    </source>
</evidence>
<protein>
    <recommendedName>
        <fullName evidence="1">Bro-N domain-containing protein</fullName>
    </recommendedName>
</protein>
<dbReference type="Pfam" id="PF02498">
    <property type="entry name" value="Bro-N"/>
    <property type="match status" value="1"/>
</dbReference>
<dbReference type="PANTHER" id="PTHR36180">
    <property type="entry name" value="DNA-BINDING PROTEIN-RELATED-RELATED"/>
    <property type="match status" value="1"/>
</dbReference>
<feature type="domain" description="Bro-N" evidence="1">
    <location>
        <begin position="64"/>
        <end position="174"/>
    </location>
</feature>
<dbReference type="AlphaFoldDB" id="A0A1U7H1M2"/>
<dbReference type="InterPro" id="IPR003497">
    <property type="entry name" value="BRO_N_domain"/>
</dbReference>
<dbReference type="PROSITE" id="PS51750">
    <property type="entry name" value="BRO_N"/>
    <property type="match status" value="1"/>
</dbReference>
<reference evidence="2 3" key="1">
    <citation type="submission" date="2016-11" db="EMBL/GenBank/DDBJ databases">
        <title>Draft Genome Sequences of Nine Cyanobacterial Strains from Diverse Habitats.</title>
        <authorList>
            <person name="Zhu T."/>
            <person name="Hou S."/>
            <person name="Lu X."/>
            <person name="Hess W.R."/>
        </authorList>
    </citation>
    <scope>NUCLEOTIDE SEQUENCE [LARGE SCALE GENOMIC DNA]</scope>
    <source>
        <strain evidence="2 3">NIES-592</strain>
    </source>
</reference>
<dbReference type="SMART" id="SM01040">
    <property type="entry name" value="Bro-N"/>
    <property type="match status" value="1"/>
</dbReference>
<dbReference type="PANTHER" id="PTHR36180:SF2">
    <property type="entry name" value="BRO FAMILY PROTEIN"/>
    <property type="match status" value="1"/>
</dbReference>
<dbReference type="Proteomes" id="UP000186391">
    <property type="component" value="Unassembled WGS sequence"/>
</dbReference>
<organism evidence="2 3">
    <name type="scientific">Fischerella major NIES-592</name>
    <dbReference type="NCBI Taxonomy" id="210994"/>
    <lineage>
        <taxon>Bacteria</taxon>
        <taxon>Bacillati</taxon>
        <taxon>Cyanobacteriota</taxon>
        <taxon>Cyanophyceae</taxon>
        <taxon>Nostocales</taxon>
        <taxon>Hapalosiphonaceae</taxon>
        <taxon>Fischerella</taxon>
    </lineage>
</organism>
<proteinExistence type="predicted"/>
<dbReference type="EMBL" id="MRCA01000003">
    <property type="protein sequence ID" value="OKH14838.1"/>
    <property type="molecule type" value="Genomic_DNA"/>
</dbReference>
<dbReference type="OrthoDB" id="9812611at2"/>
<name>A0A1U7H1M2_9CYAN</name>
<comment type="caution">
    <text evidence="2">The sequence shown here is derived from an EMBL/GenBank/DDBJ whole genome shotgun (WGS) entry which is preliminary data.</text>
</comment>
<keyword evidence="3" id="KW-1185">Reference proteome</keyword>
<evidence type="ECO:0000313" key="3">
    <source>
        <dbReference type="Proteomes" id="UP000186391"/>
    </source>
</evidence>
<gene>
    <name evidence="2" type="ORF">NIES592_08145</name>
</gene>